<evidence type="ECO:0000313" key="2">
    <source>
        <dbReference type="Proteomes" id="UP001479436"/>
    </source>
</evidence>
<keyword evidence="2" id="KW-1185">Reference proteome</keyword>
<proteinExistence type="predicted"/>
<gene>
    <name evidence="1" type="ORF">K7432_005851</name>
</gene>
<evidence type="ECO:0000313" key="1">
    <source>
        <dbReference type="EMBL" id="KAK9717935.1"/>
    </source>
</evidence>
<protein>
    <submittedName>
        <fullName evidence="1">Uncharacterized protein</fullName>
    </submittedName>
</protein>
<organism evidence="1 2">
    <name type="scientific">Basidiobolus ranarum</name>
    <dbReference type="NCBI Taxonomy" id="34480"/>
    <lineage>
        <taxon>Eukaryota</taxon>
        <taxon>Fungi</taxon>
        <taxon>Fungi incertae sedis</taxon>
        <taxon>Zoopagomycota</taxon>
        <taxon>Entomophthoromycotina</taxon>
        <taxon>Basidiobolomycetes</taxon>
        <taxon>Basidiobolales</taxon>
        <taxon>Basidiobolaceae</taxon>
        <taxon>Basidiobolus</taxon>
    </lineage>
</organism>
<name>A0ABR2W2L7_9FUNG</name>
<reference evidence="1 2" key="1">
    <citation type="submission" date="2023-04" db="EMBL/GenBank/DDBJ databases">
        <title>Genome of Basidiobolus ranarum AG-B5.</title>
        <authorList>
            <person name="Stajich J.E."/>
            <person name="Carter-House D."/>
            <person name="Gryganskyi A."/>
        </authorList>
    </citation>
    <scope>NUCLEOTIDE SEQUENCE [LARGE SCALE GENOMIC DNA]</scope>
    <source>
        <strain evidence="1 2">AG-B5</strain>
    </source>
</reference>
<sequence>MPSILLNNRVTNDKCSLSRSSTGSSNTDISSWLNKSHSYHGLPFHISNNPDTQEINVNVRGLPGYTLAKESGLLGKKYVLYDEDNLSPLYQIKSFRILGYIEISSSKFSTHLRFPYPNSSRKSYNFQMAGVKYSWEYTTDGQGLKCYNSDMVIVAQIYFRDEHSNRSSYSSFGNESCVLPEVNKLSAKLVIVPQPNLQASNQTLLILTGLIILKHLYWN</sequence>
<comment type="caution">
    <text evidence="1">The sequence shown here is derived from an EMBL/GenBank/DDBJ whole genome shotgun (WGS) entry which is preliminary data.</text>
</comment>
<accession>A0ABR2W2L7</accession>
<dbReference type="Proteomes" id="UP001479436">
    <property type="component" value="Unassembled WGS sequence"/>
</dbReference>
<dbReference type="EMBL" id="JASJQH010007117">
    <property type="protein sequence ID" value="KAK9717935.1"/>
    <property type="molecule type" value="Genomic_DNA"/>
</dbReference>